<organism evidence="3 4">
    <name type="scientific">Aquibacillus rhizosphaerae</name>
    <dbReference type="NCBI Taxonomy" id="3051431"/>
    <lineage>
        <taxon>Bacteria</taxon>
        <taxon>Bacillati</taxon>
        <taxon>Bacillota</taxon>
        <taxon>Bacilli</taxon>
        <taxon>Bacillales</taxon>
        <taxon>Bacillaceae</taxon>
        <taxon>Aquibacillus</taxon>
    </lineage>
</organism>
<keyword evidence="1" id="KW-1133">Transmembrane helix</keyword>
<evidence type="ECO:0000313" key="4">
    <source>
        <dbReference type="Proteomes" id="UP001235343"/>
    </source>
</evidence>
<comment type="caution">
    <text evidence="3">The sequence shown here is derived from an EMBL/GenBank/DDBJ whole genome shotgun (WGS) entry which is preliminary data.</text>
</comment>
<dbReference type="CDD" id="cd02549">
    <property type="entry name" value="Peptidase_C39A"/>
    <property type="match status" value="1"/>
</dbReference>
<sequence length="294" mass="33735">MFQFLLFFSLMMTLLLSYLAKRPTKYIVKQAIKTYAILFGVCTMIVSGILLNTFKTEIYEWFLINSRESQVIATTLPAPELEPVFPLIEQIQLRDQVQIDAPIIGQHPELPRGCEVTSLAMLLQFYDIDVSKMELAEQVKKDTTPYKKTESGIYFGNPSKGFVGDMYSFSKPGLGVYHEPIADLAKKYLGERVVDFSGGSFYEILNHINQDRPVWVITNSTYKKLEDKFFETWQTDDGPIRITMKEHSVLVTGYDDEFIYFNDPIKAETRKAPIENFKEAWVQMGKQAITVVTP</sequence>
<evidence type="ECO:0000313" key="3">
    <source>
        <dbReference type="EMBL" id="MDL4842575.1"/>
    </source>
</evidence>
<dbReference type="Proteomes" id="UP001235343">
    <property type="component" value="Unassembled WGS sequence"/>
</dbReference>
<feature type="transmembrane region" description="Helical" evidence="1">
    <location>
        <begin position="35"/>
        <end position="54"/>
    </location>
</feature>
<dbReference type="Pfam" id="PF13529">
    <property type="entry name" value="Peptidase_C39_2"/>
    <property type="match status" value="1"/>
</dbReference>
<accession>A0ABT7LDA5</accession>
<dbReference type="Gene3D" id="3.90.70.10">
    <property type="entry name" value="Cysteine proteinases"/>
    <property type="match status" value="1"/>
</dbReference>
<keyword evidence="4" id="KW-1185">Reference proteome</keyword>
<name>A0ABT7LDA5_9BACI</name>
<dbReference type="EMBL" id="JASTZU010000059">
    <property type="protein sequence ID" value="MDL4842575.1"/>
    <property type="molecule type" value="Genomic_DNA"/>
</dbReference>
<protein>
    <submittedName>
        <fullName evidence="3">C39 family peptidase</fullName>
    </submittedName>
</protein>
<dbReference type="PANTHER" id="PTHR37806:SF1">
    <property type="entry name" value="PEPTIDASE C39-LIKE DOMAIN-CONTAINING PROTEIN"/>
    <property type="match status" value="1"/>
</dbReference>
<dbReference type="RefSeq" id="WP_285933866.1">
    <property type="nucleotide sequence ID" value="NZ_JASTZU010000059.1"/>
</dbReference>
<proteinExistence type="predicted"/>
<reference evidence="3 4" key="1">
    <citation type="submission" date="2023-06" db="EMBL/GenBank/DDBJ databases">
        <title>Aquibacillus rhizosphaerae LR5S19.</title>
        <authorList>
            <person name="Sun J.-Q."/>
        </authorList>
    </citation>
    <scope>NUCLEOTIDE SEQUENCE [LARGE SCALE GENOMIC DNA]</scope>
    <source>
        <strain evidence="3 4">LR5S19</strain>
    </source>
</reference>
<dbReference type="PANTHER" id="PTHR37806">
    <property type="entry name" value="LMO0724 PROTEIN"/>
    <property type="match status" value="1"/>
</dbReference>
<feature type="domain" description="Peptidase C39-like" evidence="2">
    <location>
        <begin position="100"/>
        <end position="264"/>
    </location>
</feature>
<evidence type="ECO:0000256" key="1">
    <source>
        <dbReference type="SAM" id="Phobius"/>
    </source>
</evidence>
<gene>
    <name evidence="3" type="ORF">QQS35_19245</name>
</gene>
<dbReference type="InterPro" id="IPR039564">
    <property type="entry name" value="Peptidase_C39-like"/>
</dbReference>
<evidence type="ECO:0000259" key="2">
    <source>
        <dbReference type="Pfam" id="PF13529"/>
    </source>
</evidence>
<keyword evidence="1" id="KW-0472">Membrane</keyword>
<dbReference type="InterPro" id="IPR039563">
    <property type="entry name" value="Peptidase_C39_single_dom"/>
</dbReference>
<keyword evidence="1" id="KW-0812">Transmembrane</keyword>